<dbReference type="SMART" id="SM00464">
    <property type="entry name" value="LON"/>
    <property type="match status" value="1"/>
</dbReference>
<evidence type="ECO:0000259" key="2">
    <source>
        <dbReference type="PROSITE" id="PS51787"/>
    </source>
</evidence>
<accession>A0A8T2T9P3</accession>
<dbReference type="OMA" id="FAVGHIM"/>
<evidence type="ECO:0000313" key="4">
    <source>
        <dbReference type="Proteomes" id="UP000825935"/>
    </source>
</evidence>
<dbReference type="OrthoDB" id="264917at2759"/>
<sequence>MLRCVYPRFYSYRFVVSKRLYSDSPSPSPSSPVDYSFTSKRVIGDGRVFHFASVVVNKMGRGQSVLPVWNYACSLVKANPPTLAIAFLSRPTESALAAVSELALQFPLNPHDVASSCNHQDKNSISSERDEHLQSLRSHHCGFHKDVVSDAALPVDSFRTPHEVIFNISKDGIPLCENNETITRFSNGFTKLSAHNFTSNSNTAHHRSASNHGEPELAFVPPLIGCIVADQGRVALTTPIVKTNTDSVDDLLWLDTPNDEGSHGSALSGPSEVRGKKSNVKDKKFGPGNGANHCKICAHSGFLEADGNRFKAWKQETCYAEIGGHRMLQSDSSIDTEVLFSNKILDVNDWKNSKCGCSVGITRPKTSGTHGVLECQGQLLDVFLEKENTVADVKGIIAQQNFQSKKNIHESGISGKCKTKTISHILSEDNETKGDRYGYAEDEETYMLSLCVANMPGVIATGFHSKTVRLPWLPDLTNAVKMNHPHMVLLGAPGFDLLEFDQLAAQMFPNGSRAGASLIFIEEGKTKENRDSLDVKVFCGMKVSSTGAVGLSLSPTGDAGSIPVDAFAELVQMSLGMPHGRCWNIHLDEVVCRSLFLPQRGKVEWLDSWQRAYKLNPDSVRDKIHSKLLERGVNLSEDHFIWRNAEEMKSLPVISVDNVLFPGFFIPLYIESPCDRLTVKQCMDQHKPFGVMSLCTNVILNAVDSEDLVGTTVNIKMNLFDKDCKSYIIAHGVRRFRIKNRRLDIQPGTFGQLTGQVEFFDDIWSEDDVEKQEVKELADRALTLCENLFPSATSILGSGKQLQDPMVASFAISHILPVTPEVKKRWLGMNNTRYRLQEQITFLNA</sequence>
<evidence type="ECO:0000313" key="3">
    <source>
        <dbReference type="EMBL" id="KAH7416220.1"/>
    </source>
</evidence>
<dbReference type="EMBL" id="CM035419">
    <property type="protein sequence ID" value="KAH7416220.1"/>
    <property type="molecule type" value="Genomic_DNA"/>
</dbReference>
<dbReference type="PROSITE" id="PS51787">
    <property type="entry name" value="LON_N"/>
    <property type="match status" value="1"/>
</dbReference>
<feature type="domain" description="Lon N-terminal" evidence="2">
    <location>
        <begin position="648"/>
        <end position="845"/>
    </location>
</feature>
<dbReference type="SUPFAM" id="SSF88697">
    <property type="entry name" value="PUA domain-like"/>
    <property type="match status" value="1"/>
</dbReference>
<dbReference type="InterPro" id="IPR003111">
    <property type="entry name" value="Lon_prtase_N"/>
</dbReference>
<protein>
    <recommendedName>
        <fullName evidence="2">Lon N-terminal domain-containing protein</fullName>
    </recommendedName>
</protein>
<dbReference type="Pfam" id="PF02190">
    <property type="entry name" value="LON_substr_bdg"/>
    <property type="match status" value="1"/>
</dbReference>
<dbReference type="AlphaFoldDB" id="A0A8T2T9P3"/>
<feature type="compositionally biased region" description="Basic and acidic residues" evidence="1">
    <location>
        <begin position="273"/>
        <end position="284"/>
    </location>
</feature>
<feature type="region of interest" description="Disordered" evidence="1">
    <location>
        <begin position="259"/>
        <end position="284"/>
    </location>
</feature>
<dbReference type="Proteomes" id="UP000825935">
    <property type="component" value="Chromosome 14"/>
</dbReference>
<evidence type="ECO:0000256" key="1">
    <source>
        <dbReference type="SAM" id="MobiDB-lite"/>
    </source>
</evidence>
<dbReference type="Gene3D" id="2.30.130.40">
    <property type="entry name" value="LON domain-like"/>
    <property type="match status" value="1"/>
</dbReference>
<organism evidence="3 4">
    <name type="scientific">Ceratopteris richardii</name>
    <name type="common">Triangle waterfern</name>
    <dbReference type="NCBI Taxonomy" id="49495"/>
    <lineage>
        <taxon>Eukaryota</taxon>
        <taxon>Viridiplantae</taxon>
        <taxon>Streptophyta</taxon>
        <taxon>Embryophyta</taxon>
        <taxon>Tracheophyta</taxon>
        <taxon>Polypodiopsida</taxon>
        <taxon>Polypodiidae</taxon>
        <taxon>Polypodiales</taxon>
        <taxon>Pteridineae</taxon>
        <taxon>Pteridaceae</taxon>
        <taxon>Parkerioideae</taxon>
        <taxon>Ceratopteris</taxon>
    </lineage>
</organism>
<dbReference type="InterPro" id="IPR046336">
    <property type="entry name" value="Lon_prtase_N_sf"/>
</dbReference>
<keyword evidence="4" id="KW-1185">Reference proteome</keyword>
<name>A0A8T2T9P3_CERRI</name>
<reference evidence="3" key="1">
    <citation type="submission" date="2021-08" db="EMBL/GenBank/DDBJ databases">
        <title>WGS assembly of Ceratopteris richardii.</title>
        <authorList>
            <person name="Marchant D.B."/>
            <person name="Chen G."/>
            <person name="Jenkins J."/>
            <person name="Shu S."/>
            <person name="Leebens-Mack J."/>
            <person name="Grimwood J."/>
            <person name="Schmutz J."/>
            <person name="Soltis P."/>
            <person name="Soltis D."/>
            <person name="Chen Z.-H."/>
        </authorList>
    </citation>
    <scope>NUCLEOTIDE SEQUENCE</scope>
    <source>
        <strain evidence="3">Whitten #5841</strain>
        <tissue evidence="3">Leaf</tissue>
    </source>
</reference>
<comment type="caution">
    <text evidence="3">The sequence shown here is derived from an EMBL/GenBank/DDBJ whole genome shotgun (WGS) entry which is preliminary data.</text>
</comment>
<dbReference type="EMBL" id="CM035419">
    <property type="protein sequence ID" value="KAH7416219.1"/>
    <property type="molecule type" value="Genomic_DNA"/>
</dbReference>
<gene>
    <name evidence="3" type="ORF">KP509_14G081300</name>
</gene>
<proteinExistence type="predicted"/>
<dbReference type="InterPro" id="IPR015947">
    <property type="entry name" value="PUA-like_sf"/>
</dbReference>